<dbReference type="Proteomes" id="UP000308000">
    <property type="component" value="Unassembled WGS sequence"/>
</dbReference>
<dbReference type="EMBL" id="VBRC01000017">
    <property type="protein sequence ID" value="TLK22384.1"/>
    <property type="molecule type" value="Genomic_DNA"/>
</dbReference>
<dbReference type="AlphaFoldDB" id="A0AAJ5F0S8"/>
<dbReference type="GO" id="GO:0030655">
    <property type="term" value="P:beta-lactam antibiotic catabolic process"/>
    <property type="evidence" value="ECO:0007669"/>
    <property type="project" value="InterPro"/>
</dbReference>
<dbReference type="SUPFAM" id="SSF56601">
    <property type="entry name" value="beta-lactamase/transpeptidase-like"/>
    <property type="match status" value="1"/>
</dbReference>
<organism evidence="2 3">
    <name type="scientific">Deinococcus metallilatus</name>
    <dbReference type="NCBI Taxonomy" id="1211322"/>
    <lineage>
        <taxon>Bacteria</taxon>
        <taxon>Thermotogati</taxon>
        <taxon>Deinococcota</taxon>
        <taxon>Deinococci</taxon>
        <taxon>Deinococcales</taxon>
        <taxon>Deinococcaceae</taxon>
        <taxon>Deinococcus</taxon>
    </lineage>
</organism>
<dbReference type="Pfam" id="PF13354">
    <property type="entry name" value="Beta-lactamase2"/>
    <property type="match status" value="1"/>
</dbReference>
<reference evidence="2 3" key="1">
    <citation type="submission" date="2019-04" db="EMBL/GenBank/DDBJ databases">
        <title>Deinococcus metalilatus MA1002 mutant No.5.</title>
        <authorList>
            <person name="Park W."/>
            <person name="Park C."/>
        </authorList>
    </citation>
    <scope>NUCLEOTIDE SEQUENCE [LARGE SCALE GENOMIC DNA]</scope>
    <source>
        <strain evidence="2 3">MA1002-m5</strain>
    </source>
</reference>
<dbReference type="Gene3D" id="3.40.710.10">
    <property type="entry name" value="DD-peptidase/beta-lactamase superfamily"/>
    <property type="match status" value="1"/>
</dbReference>
<dbReference type="InterPro" id="IPR000871">
    <property type="entry name" value="Beta-lactam_class-A"/>
</dbReference>
<sequence>MPAPGRAGGRAALLYAAPRRVGPPLRGPGGPGPARVRFDLAADLRSRGYVGEVGVLITDLAGRELYALHPARLFPAASTIKVPLLLLALGEAQAGRLDLRERVTVRAEDRVPGAGVLHELGPGLTPTWEDLLTLMIVVSDNTATNLVIERLGMERVNAWLGERGMIGTRLIGPLQLPPERQNEAQRRGERNRTSARDQVALLGALVRGEVLDQAHTALALSILGRQQLRDLLGRHVPRGVDGELLYRVASKSGELLGIHHDVGVLFTPRPLVAAVLSEGGLDPREHPGNRDVTVLAAALWPLLAALGGTVAGAAPGDI</sequence>
<keyword evidence="2" id="KW-0378">Hydrolase</keyword>
<accession>A0AAJ5F0S8</accession>
<feature type="domain" description="Beta-lactamase class A catalytic" evidence="1">
    <location>
        <begin position="54"/>
        <end position="276"/>
    </location>
</feature>
<evidence type="ECO:0000313" key="2">
    <source>
        <dbReference type="EMBL" id="TLK22384.1"/>
    </source>
</evidence>
<dbReference type="GO" id="GO:0008800">
    <property type="term" value="F:beta-lactamase activity"/>
    <property type="evidence" value="ECO:0007669"/>
    <property type="project" value="InterPro"/>
</dbReference>
<name>A0AAJ5F0S8_9DEIO</name>
<evidence type="ECO:0000313" key="3">
    <source>
        <dbReference type="Proteomes" id="UP000308000"/>
    </source>
</evidence>
<dbReference type="InterPro" id="IPR045155">
    <property type="entry name" value="Beta-lactam_cat"/>
</dbReference>
<gene>
    <name evidence="2" type="ORF">FCS05_17710</name>
</gene>
<comment type="caution">
    <text evidence="2">The sequence shown here is derived from an EMBL/GenBank/DDBJ whole genome shotgun (WGS) entry which is preliminary data.</text>
</comment>
<evidence type="ECO:0000259" key="1">
    <source>
        <dbReference type="Pfam" id="PF13354"/>
    </source>
</evidence>
<dbReference type="InterPro" id="IPR012338">
    <property type="entry name" value="Beta-lactam/transpept-like"/>
</dbReference>
<dbReference type="PANTHER" id="PTHR35333">
    <property type="entry name" value="BETA-LACTAMASE"/>
    <property type="match status" value="1"/>
</dbReference>
<proteinExistence type="predicted"/>
<protein>
    <submittedName>
        <fullName evidence="2">Serine hydrolase</fullName>
    </submittedName>
</protein>
<dbReference type="PANTHER" id="PTHR35333:SF4">
    <property type="entry name" value="SLR0121 PROTEIN"/>
    <property type="match status" value="1"/>
</dbReference>
<dbReference type="GO" id="GO:0046677">
    <property type="term" value="P:response to antibiotic"/>
    <property type="evidence" value="ECO:0007669"/>
    <property type="project" value="InterPro"/>
</dbReference>